<keyword evidence="3" id="KW-1185">Reference proteome</keyword>
<dbReference type="GO" id="GO:0004803">
    <property type="term" value="F:transposase activity"/>
    <property type="evidence" value="ECO:0007669"/>
    <property type="project" value="InterPro"/>
</dbReference>
<evidence type="ECO:0000313" key="3">
    <source>
        <dbReference type="Proteomes" id="UP000011991"/>
    </source>
</evidence>
<dbReference type="InterPro" id="IPR036515">
    <property type="entry name" value="Transposase_17_sf"/>
</dbReference>
<evidence type="ECO:0008006" key="4">
    <source>
        <dbReference type="Google" id="ProtNLM"/>
    </source>
</evidence>
<feature type="non-terminal residue" evidence="2">
    <location>
        <position position="56"/>
    </location>
</feature>
<protein>
    <recommendedName>
        <fullName evidence="4">Transposase IS200-like domain-containing protein</fullName>
    </recommendedName>
</protein>
<dbReference type="AlphaFoldDB" id="M5S4Z1"/>
<dbReference type="GO" id="GO:0003677">
    <property type="term" value="F:DNA binding"/>
    <property type="evidence" value="ECO:0007669"/>
    <property type="project" value="InterPro"/>
</dbReference>
<gene>
    <name evidence="2" type="ORF">RMSM_01838</name>
</gene>
<dbReference type="SUPFAM" id="SSF143422">
    <property type="entry name" value="Transposase IS200-like"/>
    <property type="match status" value="1"/>
</dbReference>
<evidence type="ECO:0000313" key="2">
    <source>
        <dbReference type="EMBL" id="EMI21254.1"/>
    </source>
</evidence>
<accession>M5S4Z1</accession>
<keyword evidence="1" id="KW-0812">Transmembrane</keyword>
<evidence type="ECO:0000256" key="1">
    <source>
        <dbReference type="SAM" id="Phobius"/>
    </source>
</evidence>
<organism evidence="2 3">
    <name type="scientific">Rhodopirellula maiorica SM1</name>
    <dbReference type="NCBI Taxonomy" id="1265738"/>
    <lineage>
        <taxon>Bacteria</taxon>
        <taxon>Pseudomonadati</taxon>
        <taxon>Planctomycetota</taxon>
        <taxon>Planctomycetia</taxon>
        <taxon>Pirellulales</taxon>
        <taxon>Pirellulaceae</taxon>
        <taxon>Novipirellula</taxon>
    </lineage>
</organism>
<reference evidence="2 3" key="1">
    <citation type="journal article" date="2013" name="Mar. Genomics">
        <title>Expression of sulfatases in Rhodopirellula baltica and the diversity of sulfatases in the genus Rhodopirellula.</title>
        <authorList>
            <person name="Wegner C.E."/>
            <person name="Richter-Heitmann T."/>
            <person name="Klindworth A."/>
            <person name="Klockow C."/>
            <person name="Richter M."/>
            <person name="Achstetter T."/>
            <person name="Glockner F.O."/>
            <person name="Harder J."/>
        </authorList>
    </citation>
    <scope>NUCLEOTIDE SEQUENCE [LARGE SCALE GENOMIC DNA]</scope>
    <source>
        <strain evidence="2 3">SM1</strain>
    </source>
</reference>
<comment type="caution">
    <text evidence="2">The sequence shown here is derived from an EMBL/GenBank/DDBJ whole genome shotgun (WGS) entry which is preliminary data.</text>
</comment>
<dbReference type="Gene3D" id="3.30.70.1290">
    <property type="entry name" value="Transposase IS200-like"/>
    <property type="match status" value="1"/>
</dbReference>
<dbReference type="GO" id="GO:0006313">
    <property type="term" value="P:DNA transposition"/>
    <property type="evidence" value="ECO:0007669"/>
    <property type="project" value="InterPro"/>
</dbReference>
<name>M5S4Z1_9BACT</name>
<feature type="transmembrane region" description="Helical" evidence="1">
    <location>
        <begin position="22"/>
        <end position="40"/>
    </location>
</feature>
<dbReference type="Proteomes" id="UP000011991">
    <property type="component" value="Unassembled WGS sequence"/>
</dbReference>
<keyword evidence="1" id="KW-1133">Transmembrane helix</keyword>
<sequence length="56" mass="6338">MGDDPITGKNFDHRKKWIEQHLMQFAGTFGIDLLGLALLSNHVHLILRTRPDVVAT</sequence>
<dbReference type="EMBL" id="ANOG01000266">
    <property type="protein sequence ID" value="EMI21254.1"/>
    <property type="molecule type" value="Genomic_DNA"/>
</dbReference>
<proteinExistence type="predicted"/>
<keyword evidence="1" id="KW-0472">Membrane</keyword>